<name>A0A1D8GP64_9FIRM</name>
<gene>
    <name evidence="2" type="ORF">Gferi_26200</name>
</gene>
<keyword evidence="3" id="KW-1185">Reference proteome</keyword>
<dbReference type="SMART" id="SM00481">
    <property type="entry name" value="POLIIIAc"/>
    <property type="match status" value="1"/>
</dbReference>
<dbReference type="SUPFAM" id="SSF89550">
    <property type="entry name" value="PHP domain-like"/>
    <property type="match status" value="1"/>
</dbReference>
<dbReference type="AlphaFoldDB" id="A0A1D8GP64"/>
<dbReference type="PANTHER" id="PTHR42924:SF3">
    <property type="entry name" value="POLYMERASE_HISTIDINOL PHOSPHATASE N-TERMINAL DOMAIN-CONTAINING PROTEIN"/>
    <property type="match status" value="1"/>
</dbReference>
<evidence type="ECO:0000313" key="3">
    <source>
        <dbReference type="Proteomes" id="UP000095743"/>
    </source>
</evidence>
<dbReference type="CDD" id="cd07432">
    <property type="entry name" value="PHP_HisPPase"/>
    <property type="match status" value="1"/>
</dbReference>
<protein>
    <recommendedName>
        <fullName evidence="1">Polymerase/histidinol phosphatase N-terminal domain-containing protein</fullName>
    </recommendedName>
</protein>
<accession>A0A1D8GP64</accession>
<dbReference type="Gene3D" id="3.20.20.140">
    <property type="entry name" value="Metal-dependent hydrolases"/>
    <property type="match status" value="1"/>
</dbReference>
<dbReference type="STRING" id="1424294.Gferi_26200"/>
<dbReference type="Proteomes" id="UP000095743">
    <property type="component" value="Chromosome"/>
</dbReference>
<organism evidence="2 3">
    <name type="scientific">Geosporobacter ferrireducens</name>
    <dbReference type="NCBI Taxonomy" id="1424294"/>
    <lineage>
        <taxon>Bacteria</taxon>
        <taxon>Bacillati</taxon>
        <taxon>Bacillota</taxon>
        <taxon>Clostridia</taxon>
        <taxon>Peptostreptococcales</taxon>
        <taxon>Thermotaleaceae</taxon>
        <taxon>Geosporobacter</taxon>
    </lineage>
</organism>
<dbReference type="InterPro" id="IPR003141">
    <property type="entry name" value="Pol/His_phosphatase_N"/>
</dbReference>
<dbReference type="InterPro" id="IPR016195">
    <property type="entry name" value="Pol/histidinol_Pase-like"/>
</dbReference>
<feature type="domain" description="Polymerase/histidinol phosphatase N-terminal" evidence="1">
    <location>
        <begin position="6"/>
        <end position="74"/>
    </location>
</feature>
<proteinExistence type="predicted"/>
<evidence type="ECO:0000313" key="2">
    <source>
        <dbReference type="EMBL" id="AOT72739.1"/>
    </source>
</evidence>
<dbReference type="InterPro" id="IPR052018">
    <property type="entry name" value="PHP_domain"/>
</dbReference>
<evidence type="ECO:0000259" key="1">
    <source>
        <dbReference type="SMART" id="SM00481"/>
    </source>
</evidence>
<dbReference type="PANTHER" id="PTHR42924">
    <property type="entry name" value="EXONUCLEASE"/>
    <property type="match status" value="1"/>
</dbReference>
<dbReference type="GO" id="GO:0035312">
    <property type="term" value="F:5'-3' DNA exonuclease activity"/>
    <property type="evidence" value="ECO:0007669"/>
    <property type="project" value="TreeGrafter"/>
</dbReference>
<dbReference type="EMBL" id="CP017269">
    <property type="protein sequence ID" value="AOT72739.1"/>
    <property type="molecule type" value="Genomic_DNA"/>
</dbReference>
<dbReference type="Pfam" id="PF02811">
    <property type="entry name" value="PHP"/>
    <property type="match status" value="1"/>
</dbReference>
<sequence length="243" mass="27385">MIKAYYDLHIHTALSPCGDKDMTPNNIINMSVIKGLNVIAITDHNSIDNCRACIRVGEKNGILVIPAMELQTKEEIHLLCLFKNLSMLENFHEIILGKLGTQENLPDFFGRQLIFDEQDCIVGENHRLLITSAAITLEEAVEKISNLGGIAVPAHINKGAYSIITNLGFIPEHLPINTIELTKKTDIQSFQTKHPNLKNYNIIQDSDAHYLWEISEREHYLEVGELAIDEIFSVLSQNNNTVR</sequence>
<dbReference type="RefSeq" id="WP_069981048.1">
    <property type="nucleotide sequence ID" value="NZ_VENK01000008.1"/>
</dbReference>
<reference evidence="2 3" key="1">
    <citation type="submission" date="2016-09" db="EMBL/GenBank/DDBJ databases">
        <title>Genomic analysis reveals versatility of anaerobic energy metabolism of Geosporobacter ferrireducens IRF9 of phylum Firmicutes.</title>
        <authorList>
            <person name="Kim S.-J."/>
        </authorList>
    </citation>
    <scope>NUCLEOTIDE SEQUENCE [LARGE SCALE GENOMIC DNA]</scope>
    <source>
        <strain evidence="2 3">IRF9</strain>
    </source>
</reference>
<dbReference type="GO" id="GO:0004534">
    <property type="term" value="F:5'-3' RNA exonuclease activity"/>
    <property type="evidence" value="ECO:0007669"/>
    <property type="project" value="TreeGrafter"/>
</dbReference>
<dbReference type="InterPro" id="IPR004013">
    <property type="entry name" value="PHP_dom"/>
</dbReference>
<dbReference type="KEGG" id="gfe:Gferi_26200"/>